<protein>
    <submittedName>
        <fullName evidence="2">Uncharacterized protein</fullName>
    </submittedName>
</protein>
<evidence type="ECO:0000313" key="2">
    <source>
        <dbReference type="EMBL" id="TYI30243.1"/>
    </source>
</evidence>
<evidence type="ECO:0000313" key="3">
    <source>
        <dbReference type="Proteomes" id="UP000322667"/>
    </source>
</evidence>
<keyword evidence="3" id="KW-1185">Reference proteome</keyword>
<dbReference type="Proteomes" id="UP000322667">
    <property type="component" value="Chromosome A05"/>
</dbReference>
<keyword evidence="1" id="KW-0812">Transmembrane</keyword>
<keyword evidence="1" id="KW-0472">Membrane</keyword>
<name>A0A5D2QQ07_GOSTO</name>
<reference evidence="2 3" key="1">
    <citation type="submission" date="2019-07" db="EMBL/GenBank/DDBJ databases">
        <title>WGS assembly of Gossypium tomentosum.</title>
        <authorList>
            <person name="Chen Z.J."/>
            <person name="Sreedasyam A."/>
            <person name="Ando A."/>
            <person name="Song Q."/>
            <person name="De L."/>
            <person name="Hulse-Kemp A."/>
            <person name="Ding M."/>
            <person name="Ye W."/>
            <person name="Kirkbride R."/>
            <person name="Jenkins J."/>
            <person name="Plott C."/>
            <person name="Lovell J."/>
            <person name="Lin Y.-M."/>
            <person name="Vaughn R."/>
            <person name="Liu B."/>
            <person name="Li W."/>
            <person name="Simpson S."/>
            <person name="Scheffler B."/>
            <person name="Saski C."/>
            <person name="Grover C."/>
            <person name="Hu G."/>
            <person name="Conover J."/>
            <person name="Carlson J."/>
            <person name="Shu S."/>
            <person name="Boston L."/>
            <person name="Williams M."/>
            <person name="Peterson D."/>
            <person name="Mcgee K."/>
            <person name="Jones D."/>
            <person name="Wendel J."/>
            <person name="Stelly D."/>
            <person name="Grimwood J."/>
            <person name="Schmutz J."/>
        </authorList>
    </citation>
    <scope>NUCLEOTIDE SEQUENCE [LARGE SCALE GENOMIC DNA]</scope>
    <source>
        <strain evidence="2">7179.01</strain>
    </source>
</reference>
<gene>
    <name evidence="2" type="ORF">ES332_A05G372400v1</name>
</gene>
<dbReference type="AlphaFoldDB" id="A0A5D2QQ07"/>
<accession>A0A5D2QQ07</accession>
<sequence length="64" mass="7768">MLIAIWQTDTIKTFPILPLLSRHFLFIISCGLRYPLLIFFNYHPHTVRHFKTKLQFMTYLPINF</sequence>
<dbReference type="EMBL" id="CM017614">
    <property type="protein sequence ID" value="TYI30243.1"/>
    <property type="molecule type" value="Genomic_DNA"/>
</dbReference>
<evidence type="ECO:0000256" key="1">
    <source>
        <dbReference type="SAM" id="Phobius"/>
    </source>
</evidence>
<feature type="transmembrane region" description="Helical" evidence="1">
    <location>
        <begin position="24"/>
        <end position="42"/>
    </location>
</feature>
<keyword evidence="1" id="KW-1133">Transmembrane helix</keyword>
<organism evidence="2 3">
    <name type="scientific">Gossypium tomentosum</name>
    <name type="common">Hawaiian cotton</name>
    <name type="synonym">Gossypium sandvicense</name>
    <dbReference type="NCBI Taxonomy" id="34277"/>
    <lineage>
        <taxon>Eukaryota</taxon>
        <taxon>Viridiplantae</taxon>
        <taxon>Streptophyta</taxon>
        <taxon>Embryophyta</taxon>
        <taxon>Tracheophyta</taxon>
        <taxon>Spermatophyta</taxon>
        <taxon>Magnoliopsida</taxon>
        <taxon>eudicotyledons</taxon>
        <taxon>Gunneridae</taxon>
        <taxon>Pentapetalae</taxon>
        <taxon>rosids</taxon>
        <taxon>malvids</taxon>
        <taxon>Malvales</taxon>
        <taxon>Malvaceae</taxon>
        <taxon>Malvoideae</taxon>
        <taxon>Gossypium</taxon>
    </lineage>
</organism>
<proteinExistence type="predicted"/>